<proteinExistence type="predicted"/>
<dbReference type="OrthoDB" id="10561273at2759"/>
<name>A0A9W9Y9H4_9CNID</name>
<evidence type="ECO:0000313" key="1">
    <source>
        <dbReference type="EMBL" id="KAJ7326031.1"/>
    </source>
</evidence>
<organism evidence="1 2">
    <name type="scientific">Desmophyllum pertusum</name>
    <dbReference type="NCBI Taxonomy" id="174260"/>
    <lineage>
        <taxon>Eukaryota</taxon>
        <taxon>Metazoa</taxon>
        <taxon>Cnidaria</taxon>
        <taxon>Anthozoa</taxon>
        <taxon>Hexacorallia</taxon>
        <taxon>Scleractinia</taxon>
        <taxon>Caryophylliina</taxon>
        <taxon>Caryophylliidae</taxon>
        <taxon>Desmophyllum</taxon>
    </lineage>
</organism>
<comment type="caution">
    <text evidence="1">The sequence shown here is derived from an EMBL/GenBank/DDBJ whole genome shotgun (WGS) entry which is preliminary data.</text>
</comment>
<sequence>MAREVRVFIEDTLQDLSRELSWLRNLRYELCAACTSCLKDGQECVKHGSVRCTDDDCLHLLRVVPEEQLICPKSFSGETIDVCGLEKWFQGHKTEIEEQKVAYLVPEGASATYVGPHAKRAKSTADRTEEVQLDRPRKEALLEDLRKMEIRTVEALKELWEDIKSEQVRAAIVYWDAPSLGSCIEKN</sequence>
<dbReference type="AlphaFoldDB" id="A0A9W9Y9H4"/>
<protein>
    <submittedName>
        <fullName evidence="1">Uncharacterized protein</fullName>
    </submittedName>
</protein>
<accession>A0A9W9Y9H4</accession>
<keyword evidence="2" id="KW-1185">Reference proteome</keyword>
<evidence type="ECO:0000313" key="2">
    <source>
        <dbReference type="Proteomes" id="UP001163046"/>
    </source>
</evidence>
<dbReference type="EMBL" id="MU827805">
    <property type="protein sequence ID" value="KAJ7326031.1"/>
    <property type="molecule type" value="Genomic_DNA"/>
</dbReference>
<dbReference type="Proteomes" id="UP001163046">
    <property type="component" value="Unassembled WGS sequence"/>
</dbReference>
<gene>
    <name evidence="1" type="ORF">OS493_028754</name>
</gene>
<reference evidence="1" key="1">
    <citation type="submission" date="2023-01" db="EMBL/GenBank/DDBJ databases">
        <title>Genome assembly of the deep-sea coral Lophelia pertusa.</title>
        <authorList>
            <person name="Herrera S."/>
            <person name="Cordes E."/>
        </authorList>
    </citation>
    <scope>NUCLEOTIDE SEQUENCE</scope>
    <source>
        <strain evidence="1">USNM1676648</strain>
        <tissue evidence="1">Polyp</tissue>
    </source>
</reference>